<accession>A0ACA9PJW0</accession>
<name>A0ACA9PJW0_9GLOM</name>
<reference evidence="1" key="1">
    <citation type="submission" date="2021-06" db="EMBL/GenBank/DDBJ databases">
        <authorList>
            <person name="Kallberg Y."/>
            <person name="Tangrot J."/>
            <person name="Rosling A."/>
        </authorList>
    </citation>
    <scope>NUCLEOTIDE SEQUENCE</scope>
    <source>
        <strain evidence="1">28 12/20/2015</strain>
    </source>
</reference>
<sequence>TDMDTETVNTTPLENANGSNNIIHLNNNCTVNERDVARMVYSGLYSRKTATQRHVVETYFDANAVFENPLLVVESHNEIINLFLLVSTFFFAITPEIHSITDSTVAGNHHIVCIDSIIKYRLPVRFPPIPCLLKLFLRSNDNLFYICNNEISLRCISKFEFNEQHKIVRYEDIWSIKDLVESLPIVGWLYAEVGRKATGLVTNGLVNLTQELVKAWNNWEI</sequence>
<evidence type="ECO:0000313" key="2">
    <source>
        <dbReference type="Proteomes" id="UP000789366"/>
    </source>
</evidence>
<organism evidence="1 2">
    <name type="scientific">Cetraspora pellucida</name>
    <dbReference type="NCBI Taxonomy" id="1433469"/>
    <lineage>
        <taxon>Eukaryota</taxon>
        <taxon>Fungi</taxon>
        <taxon>Fungi incertae sedis</taxon>
        <taxon>Mucoromycota</taxon>
        <taxon>Glomeromycotina</taxon>
        <taxon>Glomeromycetes</taxon>
        <taxon>Diversisporales</taxon>
        <taxon>Gigasporaceae</taxon>
        <taxon>Cetraspora</taxon>
    </lineage>
</organism>
<proteinExistence type="predicted"/>
<comment type="caution">
    <text evidence="1">The sequence shown here is derived from an EMBL/GenBank/DDBJ whole genome shotgun (WGS) entry which is preliminary data.</text>
</comment>
<feature type="non-terminal residue" evidence="1">
    <location>
        <position position="1"/>
    </location>
</feature>
<keyword evidence="2" id="KW-1185">Reference proteome</keyword>
<dbReference type="EMBL" id="CAJVPW010025733">
    <property type="protein sequence ID" value="CAG8709977.1"/>
    <property type="molecule type" value="Genomic_DNA"/>
</dbReference>
<gene>
    <name evidence="1" type="ORF">SPELUC_LOCUS11755</name>
</gene>
<evidence type="ECO:0000313" key="1">
    <source>
        <dbReference type="EMBL" id="CAG8709977.1"/>
    </source>
</evidence>
<dbReference type="Proteomes" id="UP000789366">
    <property type="component" value="Unassembled WGS sequence"/>
</dbReference>
<protein>
    <submittedName>
        <fullName evidence="1">11993_t:CDS:1</fullName>
    </submittedName>
</protein>